<dbReference type="NCBIfam" id="NF004231">
    <property type="entry name" value="PRK05679.1"/>
    <property type="match status" value="1"/>
</dbReference>
<keyword evidence="3 6" id="KW-0288">FMN</keyword>
<feature type="binding site" evidence="6">
    <location>
        <position position="179"/>
    </location>
    <ligand>
        <name>FMN</name>
        <dbReference type="ChEBI" id="CHEBI:58210"/>
    </ligand>
</feature>
<feature type="domain" description="Pyridoxine 5'-phosphate oxidase dimerisation C-terminal" evidence="8">
    <location>
        <begin position="156"/>
        <end position="196"/>
    </location>
</feature>
<evidence type="ECO:0000256" key="2">
    <source>
        <dbReference type="ARBA" id="ARBA00022630"/>
    </source>
</evidence>
<evidence type="ECO:0000256" key="1">
    <source>
        <dbReference type="ARBA" id="ARBA00007301"/>
    </source>
</evidence>
<evidence type="ECO:0000256" key="5">
    <source>
        <dbReference type="NCBIfam" id="TIGR00558"/>
    </source>
</evidence>
<dbReference type="GO" id="GO:0010181">
    <property type="term" value="F:FMN binding"/>
    <property type="evidence" value="ECO:0007669"/>
    <property type="project" value="UniProtKB-UniRule"/>
</dbReference>
<dbReference type="GO" id="GO:0008615">
    <property type="term" value="P:pyridoxine biosynthetic process"/>
    <property type="evidence" value="ECO:0007669"/>
    <property type="project" value="UniProtKB-UniRule"/>
</dbReference>
<evidence type="ECO:0000259" key="7">
    <source>
        <dbReference type="Pfam" id="PF01243"/>
    </source>
</evidence>
<comment type="caution">
    <text evidence="9">The sequence shown here is derived from an EMBL/GenBank/DDBJ whole genome shotgun (WGS) entry which is preliminary data.</text>
</comment>
<keyword evidence="10" id="KW-1185">Reference proteome</keyword>
<feature type="binding site" evidence="6">
    <location>
        <begin position="124"/>
        <end position="125"/>
    </location>
    <ligand>
        <name>FMN</name>
        <dbReference type="ChEBI" id="CHEBI:58210"/>
    </ligand>
</feature>
<evidence type="ECO:0000256" key="6">
    <source>
        <dbReference type="PIRSR" id="PIRSR000190-2"/>
    </source>
</evidence>
<dbReference type="InterPro" id="IPR000659">
    <property type="entry name" value="Pyridox_Oxase"/>
</dbReference>
<dbReference type="NCBIfam" id="TIGR00558">
    <property type="entry name" value="pdxH"/>
    <property type="match status" value="1"/>
</dbReference>
<evidence type="ECO:0000313" key="9">
    <source>
        <dbReference type="EMBL" id="ROR34142.1"/>
    </source>
</evidence>
<keyword evidence="2" id="KW-0285">Flavoprotein</keyword>
<dbReference type="PIRSF" id="PIRSF000190">
    <property type="entry name" value="Pyd_amn-ph_oxd"/>
    <property type="match status" value="1"/>
</dbReference>
<dbReference type="PROSITE" id="PS01064">
    <property type="entry name" value="PYRIDOX_OXIDASE"/>
    <property type="match status" value="1"/>
</dbReference>
<reference evidence="9 10" key="1">
    <citation type="submission" date="2018-11" db="EMBL/GenBank/DDBJ databases">
        <title>Genomic Encyclopedia of Type Strains, Phase IV (KMG-IV): sequencing the most valuable type-strain genomes for metagenomic binning, comparative biology and taxonomic classification.</title>
        <authorList>
            <person name="Goeker M."/>
        </authorList>
    </citation>
    <scope>NUCLEOTIDE SEQUENCE [LARGE SCALE GENOMIC DNA]</scope>
    <source>
        <strain evidence="9 10">DSM 100275</strain>
    </source>
</reference>
<dbReference type="GO" id="GO:0004733">
    <property type="term" value="F:pyridoxamine phosphate oxidase activity"/>
    <property type="evidence" value="ECO:0007669"/>
    <property type="project" value="UniProtKB-UniRule"/>
</dbReference>
<dbReference type="AlphaFoldDB" id="A0A3N1Y960"/>
<comment type="cofactor">
    <cofactor evidence="6">
        <name>FMN</name>
        <dbReference type="ChEBI" id="CHEBI:58210"/>
    </cofactor>
    <text evidence="6">Binds 1 FMN per subunit.</text>
</comment>
<dbReference type="Pfam" id="PF01243">
    <property type="entry name" value="PNPOx_N"/>
    <property type="match status" value="1"/>
</dbReference>
<dbReference type="EC" id="1.4.3.5" evidence="5"/>
<evidence type="ECO:0000256" key="4">
    <source>
        <dbReference type="ARBA" id="ARBA00023002"/>
    </source>
</evidence>
<dbReference type="PANTHER" id="PTHR10851">
    <property type="entry name" value="PYRIDOXINE-5-PHOSPHATE OXIDASE"/>
    <property type="match status" value="1"/>
</dbReference>
<feature type="binding site" evidence="6">
    <location>
        <begin position="60"/>
        <end position="61"/>
    </location>
    <ligand>
        <name>FMN</name>
        <dbReference type="ChEBI" id="CHEBI:58210"/>
    </ligand>
</feature>
<dbReference type="RefSeq" id="WP_123399071.1">
    <property type="nucleotide sequence ID" value="NZ_RJVI01000001.1"/>
</dbReference>
<feature type="binding site" evidence="6">
    <location>
        <position position="67"/>
    </location>
    <ligand>
        <name>FMN</name>
        <dbReference type="ChEBI" id="CHEBI:58210"/>
    </ligand>
</feature>
<feature type="binding site" evidence="6">
    <location>
        <begin position="45"/>
        <end position="50"/>
    </location>
    <ligand>
        <name>FMN</name>
        <dbReference type="ChEBI" id="CHEBI:58210"/>
    </ligand>
</feature>
<protein>
    <recommendedName>
        <fullName evidence="5">Pyridoxamine 5'-phosphate oxidase</fullName>
        <ecNumber evidence="5">1.4.3.5</ecNumber>
    </recommendedName>
</protein>
<dbReference type="OrthoDB" id="9780392at2"/>
<evidence type="ECO:0000256" key="3">
    <source>
        <dbReference type="ARBA" id="ARBA00022643"/>
    </source>
</evidence>
<feature type="domain" description="Pyridoxamine 5'-phosphate oxidase N-terminal" evidence="7">
    <location>
        <begin position="27"/>
        <end position="141"/>
    </location>
</feature>
<dbReference type="InterPro" id="IPR019740">
    <property type="entry name" value="Pyridox_Oxase_CS"/>
</dbReference>
<feature type="binding site" evidence="6">
    <location>
        <position position="169"/>
    </location>
    <ligand>
        <name>FMN</name>
        <dbReference type="ChEBI" id="CHEBI:58210"/>
    </ligand>
</feature>
<dbReference type="Proteomes" id="UP000276634">
    <property type="component" value="Unassembled WGS sequence"/>
</dbReference>
<dbReference type="InterPro" id="IPR012349">
    <property type="entry name" value="Split_barrel_FMN-bd"/>
</dbReference>
<dbReference type="Pfam" id="PF10590">
    <property type="entry name" value="PNP_phzG_C"/>
    <property type="match status" value="1"/>
</dbReference>
<name>A0A3N1Y960_9GAMM</name>
<comment type="similarity">
    <text evidence="1">Belongs to the pyridoxamine 5'-phosphate oxidase family.</text>
</comment>
<proteinExistence type="inferred from homology"/>
<feature type="binding site" evidence="6">
    <location>
        <position position="89"/>
    </location>
    <ligand>
        <name>FMN</name>
        <dbReference type="ChEBI" id="CHEBI:58210"/>
    </ligand>
</feature>
<gene>
    <name evidence="9" type="ORF">EDC57_0037</name>
</gene>
<evidence type="ECO:0000313" key="10">
    <source>
        <dbReference type="Proteomes" id="UP000276634"/>
    </source>
</evidence>
<dbReference type="SUPFAM" id="SSF50475">
    <property type="entry name" value="FMN-binding split barrel"/>
    <property type="match status" value="1"/>
</dbReference>
<dbReference type="Gene3D" id="2.30.110.10">
    <property type="entry name" value="Electron Transport, Fmn-binding Protein, Chain A"/>
    <property type="match status" value="1"/>
</dbReference>
<dbReference type="EMBL" id="RJVI01000001">
    <property type="protein sequence ID" value="ROR34142.1"/>
    <property type="molecule type" value="Genomic_DNA"/>
</dbReference>
<keyword evidence="4" id="KW-0560">Oxidoreductase</keyword>
<dbReference type="PANTHER" id="PTHR10851:SF0">
    <property type="entry name" value="PYRIDOXINE-5'-PHOSPHATE OXIDASE"/>
    <property type="match status" value="1"/>
</dbReference>
<dbReference type="InterPro" id="IPR011576">
    <property type="entry name" value="Pyridox_Oxase_N"/>
</dbReference>
<organism evidence="9 10">
    <name type="scientific">Inmirania thermothiophila</name>
    <dbReference type="NCBI Taxonomy" id="1750597"/>
    <lineage>
        <taxon>Bacteria</taxon>
        <taxon>Pseudomonadati</taxon>
        <taxon>Pseudomonadota</taxon>
        <taxon>Gammaproteobacteria</taxon>
        <taxon>Chromatiales</taxon>
        <taxon>Ectothiorhodospiraceae</taxon>
        <taxon>Inmirania</taxon>
    </lineage>
</organism>
<dbReference type="InterPro" id="IPR019576">
    <property type="entry name" value="Pyridoxamine_oxidase_dimer_C"/>
</dbReference>
<evidence type="ECO:0000259" key="8">
    <source>
        <dbReference type="Pfam" id="PF10590"/>
    </source>
</evidence>
<accession>A0A3N1Y960</accession>
<sequence length="196" mass="21921">MSADLLDEALARLAAAIERARAAGMVQPEAMALATADAEGRPSVRVVLAKGVGRDGIRFFTNLGSPKARHLAARPWAEACFYWDPLWEQARVAGRVERVSEAEADAYWASRPRARQLGAWASRQSEPLPDRATLEARLEAMAARFGEGPVPRPPFWSGLRIVPERIEFWRGDPARLNERECYRLEGGGWRRLLLYP</sequence>